<dbReference type="CDD" id="cd04730">
    <property type="entry name" value="NPD_like"/>
    <property type="match status" value="1"/>
</dbReference>
<dbReference type="EMBL" id="SLXQ01000015">
    <property type="protein sequence ID" value="TCP45734.1"/>
    <property type="molecule type" value="Genomic_DNA"/>
</dbReference>
<protein>
    <submittedName>
        <fullName evidence="4">NAD(P)H-dependent flavin oxidoreductase YrpB (Nitropropane dioxygenase family)</fullName>
    </submittedName>
</protein>
<dbReference type="PANTHER" id="PTHR32332">
    <property type="entry name" value="2-NITROPROPANE DIOXYGENASE"/>
    <property type="match status" value="1"/>
</dbReference>
<dbReference type="AlphaFoldDB" id="A0A4R2QBP4"/>
<keyword evidence="3" id="KW-0560">Oxidoreductase</keyword>
<reference evidence="4 5" key="1">
    <citation type="submission" date="2019-03" db="EMBL/GenBank/DDBJ databases">
        <title>Genomic Encyclopedia of Type Strains, Phase IV (KMG-IV): sequencing the most valuable type-strain genomes for metagenomic binning, comparative biology and taxonomic classification.</title>
        <authorList>
            <person name="Goeker M."/>
        </authorList>
    </citation>
    <scope>NUCLEOTIDE SEQUENCE [LARGE SCALE GENOMIC DNA]</scope>
    <source>
        <strain evidence="4 5">DSM 45765</strain>
    </source>
</reference>
<evidence type="ECO:0000256" key="3">
    <source>
        <dbReference type="ARBA" id="ARBA00023002"/>
    </source>
</evidence>
<dbReference type="PANTHER" id="PTHR32332:SF20">
    <property type="entry name" value="2-NITROPROPANE DIOXYGENASE-LIKE PROTEIN"/>
    <property type="match status" value="1"/>
</dbReference>
<evidence type="ECO:0000256" key="1">
    <source>
        <dbReference type="ARBA" id="ARBA00022630"/>
    </source>
</evidence>
<evidence type="ECO:0000313" key="5">
    <source>
        <dbReference type="Proteomes" id="UP000294911"/>
    </source>
</evidence>
<dbReference type="InterPro" id="IPR004136">
    <property type="entry name" value="NMO"/>
</dbReference>
<accession>A0A4R2QBP4</accession>
<sequence>MNADSSAIAAPLYTRACELFGVRYPIVQTGMGYVSDVGLTAATARAGGLGILSAALLDYAELATAIEAIQARTDRPFGVNIRADQPDVARRIDLLISAGVRVASFALAPRQGLIDRCKEGGLVVLPSVGARRHAEKVASWGADAVVVQGSEGGGHTGGVPTSLLLPQVVDAVDIPVLAAGGFFDGRGLVAALSYGAAGVAMGTRFLLTSDSPVQDSIKAAYLRGTVDDTVLTTEVDGVPQRVLRTGMVDRLERGSTAGRWLRAGRNAIAFRKLSGTRWRDLVQEGLAMRKDGQLTWSQVVMAANAPMLYRAGLLDGEAELGVFATGQVVGLIDDLPSCAGLIERIVGQATEVLRGFGVAPDTDTAGSIADSKAVDRA</sequence>
<organism evidence="4 5">
    <name type="scientific">Tamaricihabitans halophyticus</name>
    <dbReference type="NCBI Taxonomy" id="1262583"/>
    <lineage>
        <taxon>Bacteria</taxon>
        <taxon>Bacillati</taxon>
        <taxon>Actinomycetota</taxon>
        <taxon>Actinomycetes</taxon>
        <taxon>Pseudonocardiales</taxon>
        <taxon>Pseudonocardiaceae</taxon>
        <taxon>Tamaricihabitans</taxon>
    </lineage>
</organism>
<name>A0A4R2QBP4_9PSEU</name>
<dbReference type="InterPro" id="IPR013785">
    <property type="entry name" value="Aldolase_TIM"/>
</dbReference>
<gene>
    <name evidence="4" type="ORF">EV191_11514</name>
</gene>
<keyword evidence="5" id="KW-1185">Reference proteome</keyword>
<proteinExistence type="predicted"/>
<dbReference type="Gene3D" id="3.20.20.70">
    <property type="entry name" value="Aldolase class I"/>
    <property type="match status" value="1"/>
</dbReference>
<keyword evidence="2" id="KW-0288">FMN</keyword>
<evidence type="ECO:0000313" key="4">
    <source>
        <dbReference type="EMBL" id="TCP45734.1"/>
    </source>
</evidence>
<dbReference type="SUPFAM" id="SSF51412">
    <property type="entry name" value="Inosine monophosphate dehydrogenase (IMPDH)"/>
    <property type="match status" value="1"/>
</dbReference>
<dbReference type="GO" id="GO:0051213">
    <property type="term" value="F:dioxygenase activity"/>
    <property type="evidence" value="ECO:0007669"/>
    <property type="project" value="UniProtKB-KW"/>
</dbReference>
<keyword evidence="4" id="KW-0223">Dioxygenase</keyword>
<keyword evidence="1" id="KW-0285">Flavoprotein</keyword>
<evidence type="ECO:0000256" key="2">
    <source>
        <dbReference type="ARBA" id="ARBA00022643"/>
    </source>
</evidence>
<dbReference type="Pfam" id="PF03060">
    <property type="entry name" value="NMO"/>
    <property type="match status" value="2"/>
</dbReference>
<dbReference type="Proteomes" id="UP000294911">
    <property type="component" value="Unassembled WGS sequence"/>
</dbReference>
<dbReference type="OrthoDB" id="9778912at2"/>
<comment type="caution">
    <text evidence="4">The sequence shown here is derived from an EMBL/GenBank/DDBJ whole genome shotgun (WGS) entry which is preliminary data.</text>
</comment>
<dbReference type="GO" id="GO:0018580">
    <property type="term" value="F:nitronate monooxygenase activity"/>
    <property type="evidence" value="ECO:0007669"/>
    <property type="project" value="InterPro"/>
</dbReference>